<dbReference type="Proteomes" id="UP001574169">
    <property type="component" value="Unassembled WGS sequence"/>
</dbReference>
<comment type="caution">
    <text evidence="2">The sequence shown here is derived from an EMBL/GenBank/DDBJ whole genome shotgun (WGS) entry which is preliminary data.</text>
</comment>
<keyword evidence="3" id="KW-1185">Reference proteome</keyword>
<evidence type="ECO:0000256" key="1">
    <source>
        <dbReference type="SAM" id="Phobius"/>
    </source>
</evidence>
<keyword evidence="1" id="KW-1133">Transmembrane helix</keyword>
<organism evidence="2 3">
    <name type="scientific">Flavobacterium zubiriense</name>
    <dbReference type="NCBI Taxonomy" id="3138075"/>
    <lineage>
        <taxon>Bacteria</taxon>
        <taxon>Pseudomonadati</taxon>
        <taxon>Bacteroidota</taxon>
        <taxon>Flavobacteriia</taxon>
        <taxon>Flavobacteriales</taxon>
        <taxon>Flavobacteriaceae</taxon>
        <taxon>Flavobacterium</taxon>
    </lineage>
</organism>
<evidence type="ECO:0000313" key="2">
    <source>
        <dbReference type="EMBL" id="MFA9191875.1"/>
    </source>
</evidence>
<dbReference type="EMBL" id="JBCFQL010000011">
    <property type="protein sequence ID" value="MFA9191875.1"/>
    <property type="molecule type" value="Genomic_DNA"/>
</dbReference>
<dbReference type="RefSeq" id="WP_373406843.1">
    <property type="nucleotide sequence ID" value="NZ_JBCFQL010000011.1"/>
</dbReference>
<accession>A0ABV4TCQ1</accession>
<sequence length="250" mass="29798">MKKEMELQEVSNEELEKLGENKIKEKFNSGFFIIKLSNGSLIDCKSVTKYSIENNIKEPFIFINPNFKYVKWVVKKDFTTPQIKKQIRKQLANNTDTNLVEIQKALLIEDVKSKKHESYINEVPIKTSNYISEGKFLIQSSCSRENAIKMMNEVIEELKTEEKKYVENKFKKDYKNISFYLIFIFIVCFFWYINKEYKTLPIWISNSLGLFLFLISLVVMRLINHSIFDIIFFNKKAEKKYVKEFYNKLT</sequence>
<keyword evidence="1" id="KW-0812">Transmembrane</keyword>
<protein>
    <submittedName>
        <fullName evidence="2">Uncharacterized protein</fullName>
    </submittedName>
</protein>
<gene>
    <name evidence="2" type="ORF">AAGV28_10910</name>
</gene>
<keyword evidence="1" id="KW-0472">Membrane</keyword>
<name>A0ABV4TCQ1_9FLAO</name>
<reference evidence="2 3" key="1">
    <citation type="submission" date="2024-04" db="EMBL/GenBank/DDBJ databases">
        <title>New Clade of Flavobacterium.</title>
        <authorList>
            <person name="Matos L."/>
            <person name="Proenca D.N."/>
            <person name="Fransisco R.M."/>
            <person name="Chung A.P."/>
            <person name="Maccario L."/>
            <person name="Sorensen S.J."/>
            <person name="Morais P.V."/>
        </authorList>
    </citation>
    <scope>NUCLEOTIDE SEQUENCE [LARGE SCALE GENOMIC DNA]</scope>
    <source>
        <strain evidence="2 3">FZUC8N2.13</strain>
    </source>
</reference>
<proteinExistence type="predicted"/>
<feature type="transmembrane region" description="Helical" evidence="1">
    <location>
        <begin position="177"/>
        <end position="194"/>
    </location>
</feature>
<feature type="transmembrane region" description="Helical" evidence="1">
    <location>
        <begin position="200"/>
        <end position="223"/>
    </location>
</feature>
<evidence type="ECO:0000313" key="3">
    <source>
        <dbReference type="Proteomes" id="UP001574169"/>
    </source>
</evidence>